<dbReference type="InterPro" id="IPR012341">
    <property type="entry name" value="6hp_glycosidase-like_sf"/>
</dbReference>
<dbReference type="GO" id="GO:0030245">
    <property type="term" value="P:cellulose catabolic process"/>
    <property type="evidence" value="ECO:0007669"/>
    <property type="project" value="UniProtKB-KW"/>
</dbReference>
<accession>A0A6T9Y2Q1</accession>
<gene>
    <name evidence="8" type="ORF">ALFOR1_50074</name>
</gene>
<dbReference type="PRINTS" id="PR00735">
    <property type="entry name" value="GLHYDRLASE8"/>
</dbReference>
<keyword evidence="7" id="KW-0624">Polysaccharide degradation</keyword>
<comment type="catalytic activity">
    <reaction evidence="1">
        <text>Endohydrolysis of (1-&gt;4)-beta-D-glucosidic linkages in cellulose, lichenin and cereal beta-D-glucans.</text>
        <dbReference type="EC" id="3.2.1.4"/>
    </reaction>
</comment>
<sequence length="368" mass="41081">MVNIHSLIRAIFLLGITLLLMSCSTEEDSEFKSQYIAYKALFIDGGRVVDTGNDEVSHSEGQGYGMLFAVAANDKDTFDALWRWSKSTLMRDDSLFSWRYRPCVDNSAACIDDPNNASDGELLIAWALLRAHEQWGVSTYLEDAKAIVGAVEQKLLITNTNSVVLLPGEYGFTSEQAGKDSLQLNLSYWIFPAITDLAGISATPERWESVYKSGLALLSKMQFSSYKLPSDWVRFTPNNTDSDNKDIGTVSLDNVISPEFGFNAIRIPLQLSWSPQFRKNTQLAEELLAPYYAWWAVTPTPATVNLLNEETAEYEMSEGMKSVHIAVNSLMKSEAPEKPEWPPIDRNMDYYSASLTLLSMLAVLDNAS</sequence>
<dbReference type="SUPFAM" id="SSF48208">
    <property type="entry name" value="Six-hairpin glycosidases"/>
    <property type="match status" value="1"/>
</dbReference>
<evidence type="ECO:0000256" key="1">
    <source>
        <dbReference type="ARBA" id="ARBA00000966"/>
    </source>
</evidence>
<evidence type="ECO:0000256" key="3">
    <source>
        <dbReference type="ARBA" id="ARBA00012601"/>
    </source>
</evidence>
<keyword evidence="4 8" id="KW-0378">Hydrolase</keyword>
<evidence type="ECO:0000256" key="4">
    <source>
        <dbReference type="ARBA" id="ARBA00022801"/>
    </source>
</evidence>
<dbReference type="EMBL" id="LR812090">
    <property type="protein sequence ID" value="CAB9495390.1"/>
    <property type="molecule type" value="Genomic_DNA"/>
</dbReference>
<evidence type="ECO:0000256" key="6">
    <source>
        <dbReference type="ARBA" id="ARBA00023295"/>
    </source>
</evidence>
<dbReference type="GO" id="GO:0008810">
    <property type="term" value="F:cellulase activity"/>
    <property type="evidence" value="ECO:0007669"/>
    <property type="project" value="UniProtKB-EC"/>
</dbReference>
<comment type="similarity">
    <text evidence="2">Belongs to the glycosyl hydrolase 8 (cellulase D) family.</text>
</comment>
<name>A0A6T9Y2Q1_ALTMA</name>
<dbReference type="Proteomes" id="UP000509458">
    <property type="component" value="Chromosome"/>
</dbReference>
<dbReference type="RefSeq" id="WP_179984608.1">
    <property type="nucleotide sequence ID" value="NZ_LR812090.1"/>
</dbReference>
<dbReference type="Pfam" id="PF01270">
    <property type="entry name" value="Glyco_hydro_8"/>
    <property type="match status" value="1"/>
</dbReference>
<evidence type="ECO:0000313" key="8">
    <source>
        <dbReference type="EMBL" id="CAB9495390.1"/>
    </source>
</evidence>
<evidence type="ECO:0000313" key="9">
    <source>
        <dbReference type="Proteomes" id="UP000509458"/>
    </source>
</evidence>
<evidence type="ECO:0000256" key="5">
    <source>
        <dbReference type="ARBA" id="ARBA00023001"/>
    </source>
</evidence>
<dbReference type="InterPro" id="IPR002037">
    <property type="entry name" value="Glyco_hydro_8"/>
</dbReference>
<dbReference type="Gene3D" id="1.50.10.10">
    <property type="match status" value="1"/>
</dbReference>
<proteinExistence type="inferred from homology"/>
<dbReference type="AlphaFoldDB" id="A0A6T9Y2Q1"/>
<keyword evidence="6 8" id="KW-0326">Glycosidase</keyword>
<keyword evidence="5" id="KW-0136">Cellulose degradation</keyword>
<dbReference type="EC" id="3.2.1.4" evidence="3"/>
<protein>
    <recommendedName>
        <fullName evidence="3">cellulase</fullName>
        <ecNumber evidence="3">3.2.1.4</ecNumber>
    </recommendedName>
</protein>
<evidence type="ECO:0000256" key="7">
    <source>
        <dbReference type="ARBA" id="ARBA00023326"/>
    </source>
</evidence>
<reference evidence="8 9" key="1">
    <citation type="submission" date="2020-06" db="EMBL/GenBank/DDBJ databases">
        <authorList>
            <person name="Duchaud E."/>
        </authorList>
    </citation>
    <scope>NUCLEOTIDE SEQUENCE [LARGE SCALE GENOMIC DNA]</scope>
    <source>
        <strain evidence="8">Alteromonas fortis</strain>
    </source>
</reference>
<organism evidence="8 9">
    <name type="scientific">Alteromonas macleodii</name>
    <name type="common">Pseudoalteromonas macleodii</name>
    <dbReference type="NCBI Taxonomy" id="28108"/>
    <lineage>
        <taxon>Bacteria</taxon>
        <taxon>Pseudomonadati</taxon>
        <taxon>Pseudomonadota</taxon>
        <taxon>Gammaproteobacteria</taxon>
        <taxon>Alteromonadales</taxon>
        <taxon>Alteromonadaceae</taxon>
        <taxon>Alteromonas/Salinimonas group</taxon>
        <taxon>Alteromonas</taxon>
    </lineage>
</organism>
<evidence type="ECO:0000256" key="2">
    <source>
        <dbReference type="ARBA" id="ARBA00009209"/>
    </source>
</evidence>
<keyword evidence="7" id="KW-0119">Carbohydrate metabolism</keyword>
<dbReference type="InterPro" id="IPR008928">
    <property type="entry name" value="6-hairpin_glycosidase_sf"/>
</dbReference>